<feature type="chain" id="PRO_5047410090" evidence="5">
    <location>
        <begin position="41"/>
        <end position="158"/>
    </location>
</feature>
<dbReference type="Gene3D" id="1.10.760.10">
    <property type="entry name" value="Cytochrome c-like domain"/>
    <property type="match status" value="1"/>
</dbReference>
<name>A0ABS9DTN8_9PROT</name>
<protein>
    <submittedName>
        <fullName evidence="7">Cytochrome c</fullName>
    </submittedName>
</protein>
<keyword evidence="1 4" id="KW-0349">Heme</keyword>
<feature type="signal peptide" evidence="5">
    <location>
        <begin position="1"/>
        <end position="40"/>
    </location>
</feature>
<dbReference type="EMBL" id="JAKGBZ010000007">
    <property type="protein sequence ID" value="MCF3946095.1"/>
    <property type="molecule type" value="Genomic_DNA"/>
</dbReference>
<keyword evidence="2 4" id="KW-0479">Metal-binding</keyword>
<accession>A0ABS9DTN8</accession>
<evidence type="ECO:0000256" key="4">
    <source>
        <dbReference type="PROSITE-ProRule" id="PRU00433"/>
    </source>
</evidence>
<dbReference type="SUPFAM" id="SSF46626">
    <property type="entry name" value="Cytochrome c"/>
    <property type="match status" value="1"/>
</dbReference>
<keyword evidence="3 4" id="KW-0408">Iron</keyword>
<evidence type="ECO:0000256" key="5">
    <source>
        <dbReference type="SAM" id="SignalP"/>
    </source>
</evidence>
<evidence type="ECO:0000256" key="3">
    <source>
        <dbReference type="ARBA" id="ARBA00023004"/>
    </source>
</evidence>
<keyword evidence="5" id="KW-0732">Signal</keyword>
<sequence length="158" mass="16232">MNDRHPSTPYYAVSRRGNFRPATFAGALILSLGLTGLAAAACAPSSGDYTAQQAAAGKSVYDAHCAACHASNLSGASGPALAGGSFASYLQFTKMTAGQLFDYMSAHMPANAPGSLSKPDYLNVLAYILQVNHYPAGKTPLSAKSAACTPMVPYPGSH</sequence>
<dbReference type="InterPro" id="IPR036909">
    <property type="entry name" value="Cyt_c-like_dom_sf"/>
</dbReference>
<comment type="caution">
    <text evidence="7">The sequence shown here is derived from an EMBL/GenBank/DDBJ whole genome shotgun (WGS) entry which is preliminary data.</text>
</comment>
<dbReference type="Proteomes" id="UP001521209">
    <property type="component" value="Unassembled WGS sequence"/>
</dbReference>
<gene>
    <name evidence="7" type="ORF">L2A60_05280</name>
</gene>
<dbReference type="PROSITE" id="PS51007">
    <property type="entry name" value="CYTC"/>
    <property type="match status" value="1"/>
</dbReference>
<keyword evidence="8" id="KW-1185">Reference proteome</keyword>
<evidence type="ECO:0000259" key="6">
    <source>
        <dbReference type="PROSITE" id="PS51007"/>
    </source>
</evidence>
<evidence type="ECO:0000256" key="1">
    <source>
        <dbReference type="ARBA" id="ARBA00022617"/>
    </source>
</evidence>
<reference evidence="7 8" key="1">
    <citation type="submission" date="2022-01" db="EMBL/GenBank/DDBJ databases">
        <authorList>
            <person name="Won M."/>
            <person name="Kim S.-J."/>
            <person name="Kwon S.-W."/>
        </authorList>
    </citation>
    <scope>NUCLEOTIDE SEQUENCE [LARGE SCALE GENOMIC DNA]</scope>
    <source>
        <strain evidence="7 8">KCTC 23505</strain>
    </source>
</reference>
<evidence type="ECO:0000256" key="2">
    <source>
        <dbReference type="ARBA" id="ARBA00022723"/>
    </source>
</evidence>
<evidence type="ECO:0000313" key="8">
    <source>
        <dbReference type="Proteomes" id="UP001521209"/>
    </source>
</evidence>
<proteinExistence type="predicted"/>
<feature type="domain" description="Cytochrome c" evidence="6">
    <location>
        <begin position="52"/>
        <end position="132"/>
    </location>
</feature>
<dbReference type="Pfam" id="PF13442">
    <property type="entry name" value="Cytochrome_CBB3"/>
    <property type="match status" value="1"/>
</dbReference>
<dbReference type="RefSeq" id="WP_235703330.1">
    <property type="nucleotide sequence ID" value="NZ_JAKGBZ010000007.1"/>
</dbReference>
<organism evidence="7 8">
    <name type="scientific">Acidiphilium iwatense</name>
    <dbReference type="NCBI Taxonomy" id="768198"/>
    <lineage>
        <taxon>Bacteria</taxon>
        <taxon>Pseudomonadati</taxon>
        <taxon>Pseudomonadota</taxon>
        <taxon>Alphaproteobacteria</taxon>
        <taxon>Acetobacterales</taxon>
        <taxon>Acidocellaceae</taxon>
        <taxon>Acidiphilium</taxon>
    </lineage>
</organism>
<dbReference type="InterPro" id="IPR009056">
    <property type="entry name" value="Cyt_c-like_dom"/>
</dbReference>
<evidence type="ECO:0000313" key="7">
    <source>
        <dbReference type="EMBL" id="MCF3946095.1"/>
    </source>
</evidence>